<dbReference type="InterPro" id="IPR000014">
    <property type="entry name" value="PAS"/>
</dbReference>
<dbReference type="SUPFAM" id="SSF55785">
    <property type="entry name" value="PYP-like sensor domain (PAS domain)"/>
    <property type="match status" value="1"/>
</dbReference>
<dbReference type="PROSITE" id="PS50110">
    <property type="entry name" value="RESPONSE_REGULATORY"/>
    <property type="match status" value="1"/>
</dbReference>
<dbReference type="SMART" id="SM00086">
    <property type="entry name" value="PAC"/>
    <property type="match status" value="1"/>
</dbReference>
<dbReference type="InterPro" id="IPR011006">
    <property type="entry name" value="CheY-like_superfamily"/>
</dbReference>
<gene>
    <name evidence="9" type="ORF">HND93_06370</name>
</gene>
<dbReference type="InterPro" id="IPR035965">
    <property type="entry name" value="PAS-like_dom_sf"/>
</dbReference>
<dbReference type="InterPro" id="IPR003661">
    <property type="entry name" value="HisK_dim/P_dom"/>
</dbReference>
<dbReference type="CDD" id="cd00130">
    <property type="entry name" value="PAS"/>
    <property type="match status" value="1"/>
</dbReference>
<dbReference type="SUPFAM" id="SSF47384">
    <property type="entry name" value="Homodimeric domain of signal transducing histidine kinase"/>
    <property type="match status" value="1"/>
</dbReference>
<dbReference type="Pfam" id="PF02518">
    <property type="entry name" value="HATPase_c"/>
    <property type="match status" value="1"/>
</dbReference>
<dbReference type="Pfam" id="PF00512">
    <property type="entry name" value="HisKA"/>
    <property type="match status" value="1"/>
</dbReference>
<dbReference type="Gene3D" id="1.10.287.130">
    <property type="match status" value="1"/>
</dbReference>
<dbReference type="PANTHER" id="PTHR43065:SF42">
    <property type="entry name" value="TWO-COMPONENT SENSOR PPRA"/>
    <property type="match status" value="1"/>
</dbReference>
<dbReference type="EMBL" id="JABFDB010000002">
    <property type="protein sequence ID" value="NYZ19329.1"/>
    <property type="molecule type" value="Genomic_DNA"/>
</dbReference>
<dbReference type="InterPro" id="IPR001789">
    <property type="entry name" value="Sig_transdc_resp-reg_receiver"/>
</dbReference>
<dbReference type="PRINTS" id="PR00344">
    <property type="entry name" value="BCTRLSENSOR"/>
</dbReference>
<evidence type="ECO:0000259" key="8">
    <source>
        <dbReference type="PROSITE" id="PS50113"/>
    </source>
</evidence>
<proteinExistence type="predicted"/>
<evidence type="ECO:0000256" key="4">
    <source>
        <dbReference type="PROSITE-ProRule" id="PRU00169"/>
    </source>
</evidence>
<keyword evidence="10" id="KW-1185">Reference proteome</keyword>
<feature type="modified residue" description="4-aspartylphosphate" evidence="4">
    <location>
        <position position="441"/>
    </location>
</feature>
<dbReference type="PROSITE" id="PS50112">
    <property type="entry name" value="PAS"/>
    <property type="match status" value="1"/>
</dbReference>
<comment type="caution">
    <text evidence="9">The sequence shown here is derived from an EMBL/GenBank/DDBJ whole genome shotgun (WGS) entry which is preliminary data.</text>
</comment>
<dbReference type="SMART" id="SM00388">
    <property type="entry name" value="HisKA"/>
    <property type="match status" value="1"/>
</dbReference>
<dbReference type="InterPro" id="IPR036890">
    <property type="entry name" value="HATPase_C_sf"/>
</dbReference>
<dbReference type="InterPro" id="IPR000700">
    <property type="entry name" value="PAS-assoc_C"/>
</dbReference>
<evidence type="ECO:0000259" key="7">
    <source>
        <dbReference type="PROSITE" id="PS50112"/>
    </source>
</evidence>
<dbReference type="Gene3D" id="3.30.450.20">
    <property type="entry name" value="PAS domain"/>
    <property type="match status" value="1"/>
</dbReference>
<dbReference type="SMART" id="SM00387">
    <property type="entry name" value="HATPase_c"/>
    <property type="match status" value="1"/>
</dbReference>
<dbReference type="EC" id="2.7.13.3" evidence="2"/>
<evidence type="ECO:0000313" key="9">
    <source>
        <dbReference type="EMBL" id="NYZ19329.1"/>
    </source>
</evidence>
<dbReference type="PROSITE" id="PS50113">
    <property type="entry name" value="PAC"/>
    <property type="match status" value="1"/>
</dbReference>
<evidence type="ECO:0000256" key="1">
    <source>
        <dbReference type="ARBA" id="ARBA00000085"/>
    </source>
</evidence>
<dbReference type="InterPro" id="IPR005467">
    <property type="entry name" value="His_kinase_dom"/>
</dbReference>
<feature type="domain" description="PAS" evidence="7">
    <location>
        <begin position="18"/>
        <end position="91"/>
    </location>
</feature>
<feature type="domain" description="Histidine kinase" evidence="5">
    <location>
        <begin position="159"/>
        <end position="378"/>
    </location>
</feature>
<evidence type="ECO:0000256" key="3">
    <source>
        <dbReference type="ARBA" id="ARBA00022553"/>
    </source>
</evidence>
<dbReference type="InterPro" id="IPR003594">
    <property type="entry name" value="HATPase_dom"/>
</dbReference>
<dbReference type="SUPFAM" id="SSF52172">
    <property type="entry name" value="CheY-like"/>
    <property type="match status" value="1"/>
</dbReference>
<dbReference type="Pfam" id="PF13426">
    <property type="entry name" value="PAS_9"/>
    <property type="match status" value="1"/>
</dbReference>
<dbReference type="Gene3D" id="3.30.565.10">
    <property type="entry name" value="Histidine kinase-like ATPase, C-terminal domain"/>
    <property type="match status" value="1"/>
</dbReference>
<evidence type="ECO:0000259" key="5">
    <source>
        <dbReference type="PROSITE" id="PS50109"/>
    </source>
</evidence>
<dbReference type="InterPro" id="IPR001610">
    <property type="entry name" value="PAC"/>
</dbReference>
<dbReference type="PANTHER" id="PTHR43065">
    <property type="entry name" value="SENSOR HISTIDINE KINASE"/>
    <property type="match status" value="1"/>
</dbReference>
<dbReference type="RefSeq" id="WP_180281080.1">
    <property type="nucleotide sequence ID" value="NZ_JABFDB010000002.1"/>
</dbReference>
<accession>A0ABX2T537</accession>
<evidence type="ECO:0000256" key="2">
    <source>
        <dbReference type="ARBA" id="ARBA00012438"/>
    </source>
</evidence>
<dbReference type="Gene3D" id="3.40.50.2300">
    <property type="match status" value="1"/>
</dbReference>
<comment type="catalytic activity">
    <reaction evidence="1">
        <text>ATP + protein L-histidine = ADP + protein N-phospho-L-histidine.</text>
        <dbReference type="EC" id="2.7.13.3"/>
    </reaction>
</comment>
<evidence type="ECO:0000259" key="6">
    <source>
        <dbReference type="PROSITE" id="PS50110"/>
    </source>
</evidence>
<dbReference type="SUPFAM" id="SSF55874">
    <property type="entry name" value="ATPase domain of HSP90 chaperone/DNA topoisomerase II/histidine kinase"/>
    <property type="match status" value="1"/>
</dbReference>
<dbReference type="Proteomes" id="UP000584642">
    <property type="component" value="Unassembled WGS sequence"/>
</dbReference>
<organism evidence="9 10">
    <name type="scientific">Azospirillum oleiclasticum</name>
    <dbReference type="NCBI Taxonomy" id="2735135"/>
    <lineage>
        <taxon>Bacteria</taxon>
        <taxon>Pseudomonadati</taxon>
        <taxon>Pseudomonadota</taxon>
        <taxon>Alphaproteobacteria</taxon>
        <taxon>Rhodospirillales</taxon>
        <taxon>Azospirillaceae</taxon>
        <taxon>Azospirillum</taxon>
    </lineage>
</organism>
<dbReference type="PROSITE" id="PS50109">
    <property type="entry name" value="HIS_KIN"/>
    <property type="match status" value="1"/>
</dbReference>
<dbReference type="SMART" id="SM00448">
    <property type="entry name" value="REC"/>
    <property type="match status" value="1"/>
</dbReference>
<protein>
    <recommendedName>
        <fullName evidence="2">histidine kinase</fullName>
        <ecNumber evidence="2">2.7.13.3</ecNumber>
    </recommendedName>
</protein>
<feature type="domain" description="PAC" evidence="8">
    <location>
        <begin position="92"/>
        <end position="146"/>
    </location>
</feature>
<dbReference type="InterPro" id="IPR036097">
    <property type="entry name" value="HisK_dim/P_sf"/>
</dbReference>
<dbReference type="InterPro" id="IPR004358">
    <property type="entry name" value="Sig_transdc_His_kin-like_C"/>
</dbReference>
<keyword evidence="3 4" id="KW-0597">Phosphoprotein</keyword>
<dbReference type="NCBIfam" id="TIGR00229">
    <property type="entry name" value="sensory_box"/>
    <property type="match status" value="1"/>
</dbReference>
<sequence length="511" mass="55920">MTGDEGNRDGRQATAAVEDDVFITAVEMNRVPMVLTDPALPDNPMIFANQAYFDLTGYRAEEVYGRNCRFMQGPKTDPATVRTIRDAVRAHRPVSVEILNHKRDGTPFWNALFIGPIFGREGSLRYFFASVFDITPRRIEDRALRQAQKMEAVGQLTAGLAHDFNNLLQIVAGNLETAMEEMKDNARGRRALENASLAVRQGARLTQQLLTFARKQRLEPRPVDLNALLMECRDILVRTLGTRALLEFRLDPRAATCLVDPVYLEMALLNVLMNARDAMPDGGRVVVATGSWGESPGAAAVERRDFVAVSVADDGGGMPSDVLQHATEPFFTTKPPGQGTGLGLAMVHGFVQQSHGRLDIESEPGKGTVVRLLLPAAASTRPEEAQEEAPLVLAVDDSEDIRTLVELHLSALGYRVVLAASGEEALDVLDRTPAVRLLFTDLAMPGGMNGLTLIRRAKERRPDLAVLMTTAYADDFVTEEDEGLPANLLVKPFRRVDLADRVRAALGDGSV</sequence>
<reference evidence="9 10" key="1">
    <citation type="submission" date="2020-05" db="EMBL/GenBank/DDBJ databases">
        <title>Azospirillum oleiclasticum sp. nov, a nitrogen-fixing and heavy crude oil-emulsifying bacterium isolated from the crude oil of Yumen Oilfield.</title>
        <authorList>
            <person name="Wu D."/>
            <person name="Cai M."/>
            <person name="Zhang X."/>
        </authorList>
    </citation>
    <scope>NUCLEOTIDE SEQUENCE [LARGE SCALE GENOMIC DNA]</scope>
    <source>
        <strain evidence="9 10">ROY-1-1-2</strain>
    </source>
</reference>
<evidence type="ECO:0000313" key="10">
    <source>
        <dbReference type="Proteomes" id="UP000584642"/>
    </source>
</evidence>
<feature type="domain" description="Response regulatory" evidence="6">
    <location>
        <begin position="391"/>
        <end position="506"/>
    </location>
</feature>
<dbReference type="Pfam" id="PF00072">
    <property type="entry name" value="Response_reg"/>
    <property type="match status" value="1"/>
</dbReference>
<dbReference type="CDD" id="cd00082">
    <property type="entry name" value="HisKA"/>
    <property type="match status" value="1"/>
</dbReference>
<name>A0ABX2T537_9PROT</name>